<reference evidence="2" key="1">
    <citation type="journal article" date="2020" name="Stud. Mycol.">
        <title>101 Dothideomycetes genomes: a test case for predicting lifestyles and emergence of pathogens.</title>
        <authorList>
            <person name="Haridas S."/>
            <person name="Albert R."/>
            <person name="Binder M."/>
            <person name="Bloem J."/>
            <person name="Labutti K."/>
            <person name="Salamov A."/>
            <person name="Andreopoulos B."/>
            <person name="Baker S."/>
            <person name="Barry K."/>
            <person name="Bills G."/>
            <person name="Bluhm B."/>
            <person name="Cannon C."/>
            <person name="Castanera R."/>
            <person name="Culley D."/>
            <person name="Daum C."/>
            <person name="Ezra D."/>
            <person name="Gonzalez J."/>
            <person name="Henrissat B."/>
            <person name="Kuo A."/>
            <person name="Liang C."/>
            <person name="Lipzen A."/>
            <person name="Lutzoni F."/>
            <person name="Magnuson J."/>
            <person name="Mondo S."/>
            <person name="Nolan M."/>
            <person name="Ohm R."/>
            <person name="Pangilinan J."/>
            <person name="Park H.-J."/>
            <person name="Ramirez L."/>
            <person name="Alfaro M."/>
            <person name="Sun H."/>
            <person name="Tritt A."/>
            <person name="Yoshinaga Y."/>
            <person name="Zwiers L.-H."/>
            <person name="Turgeon B."/>
            <person name="Goodwin S."/>
            <person name="Spatafora J."/>
            <person name="Crous P."/>
            <person name="Grigoriev I."/>
        </authorList>
    </citation>
    <scope>NUCLEOTIDE SEQUENCE</scope>
    <source>
        <strain evidence="2">CBS 627.86</strain>
    </source>
</reference>
<evidence type="ECO:0000313" key="2">
    <source>
        <dbReference type="EMBL" id="KAF2107522.1"/>
    </source>
</evidence>
<keyword evidence="3" id="KW-1185">Reference proteome</keyword>
<organism evidence="2 3">
    <name type="scientific">Lophiotrema nucula</name>
    <dbReference type="NCBI Taxonomy" id="690887"/>
    <lineage>
        <taxon>Eukaryota</taxon>
        <taxon>Fungi</taxon>
        <taxon>Dikarya</taxon>
        <taxon>Ascomycota</taxon>
        <taxon>Pezizomycotina</taxon>
        <taxon>Dothideomycetes</taxon>
        <taxon>Pleosporomycetidae</taxon>
        <taxon>Pleosporales</taxon>
        <taxon>Lophiotremataceae</taxon>
        <taxon>Lophiotrema</taxon>
    </lineage>
</organism>
<dbReference type="AlphaFoldDB" id="A0A6A5YK18"/>
<gene>
    <name evidence="2" type="ORF">BDV96DRAFT_506035</name>
</gene>
<proteinExistence type="predicted"/>
<evidence type="ECO:0000256" key="1">
    <source>
        <dbReference type="SAM" id="Phobius"/>
    </source>
</evidence>
<keyword evidence="1" id="KW-0812">Transmembrane</keyword>
<evidence type="ECO:0000313" key="3">
    <source>
        <dbReference type="Proteomes" id="UP000799770"/>
    </source>
</evidence>
<accession>A0A6A5YK18</accession>
<feature type="transmembrane region" description="Helical" evidence="1">
    <location>
        <begin position="35"/>
        <end position="54"/>
    </location>
</feature>
<feature type="transmembrane region" description="Helical" evidence="1">
    <location>
        <begin position="115"/>
        <end position="135"/>
    </location>
</feature>
<keyword evidence="1" id="KW-1133">Transmembrane helix</keyword>
<dbReference type="EMBL" id="ML977353">
    <property type="protein sequence ID" value="KAF2107522.1"/>
    <property type="molecule type" value="Genomic_DNA"/>
</dbReference>
<sequence>MSSAASSYTVHLGFWTNWSQGKIQGATVTLTRDRGAFLIAFLAIFVGMAGKSFWRLGCFCLHRYFSSHDREDGLYHQRQAILRNSDTAQDGAWRMFMSLLAWRSGQRASRPFMRLLPLIFFALFTAAAFGIASIFSSRVTTDTLNEVLLTGEKCGAIDPYKPNDTSKILTLIMPHNAKLSSSSLNYGLQCYTNSTNTDGCNLYIKPQLPLKSNRGIACPFGDDICVLPNDNLMMDTGYLDSLEHFGLNTAPDERFQLRLTHTCAVIKTEGYTETFNDTQFGPIVRYLYGGMVYNDGALGDGDMNGTRWTYEIPINNSYIPTDGSHSGETSRYEYTVGIESHYGTPDESLLPFGYNKWRPITALLREDADVEAVFLAAPNIRFAQQVDDPFFSAHKVADDIVDLDTGESLNSYLQDEPMRTLACANQMQYCNPNLPVGQRCEPLRGINDPRRSAELKKIFGEGKHFDILKYADSAWTSAYMSMHHLLGFVGASAIKARYGLSYGYQGPLPDNQWQLEAEFWIKGTLASIQDAFATAANGPPEEMYEFLDQPLKNDTTPWNLCKNQKIVSTKFSSFNVLGISLILLLGIWIIVLDMGLEPTVAWWQRRQYKKHQLRDEYYAESKEGHPLYAALEWSHTSTLQLQRLAHEEAGFGTWSACDGDTPVTLPGQRLASLNLTDVKHPELKRLKESPKEWDAIIASKPWGLRRNDTGMDTLVEESVSDKKEQGVDDEIDGVMGMMSPISAARSLGLPAPGVGPRRS</sequence>
<dbReference type="OrthoDB" id="3540210at2759"/>
<feature type="transmembrane region" description="Helical" evidence="1">
    <location>
        <begin position="574"/>
        <end position="596"/>
    </location>
</feature>
<keyword evidence="1" id="KW-0472">Membrane</keyword>
<protein>
    <submittedName>
        <fullName evidence="2">Uncharacterized protein</fullName>
    </submittedName>
</protein>
<name>A0A6A5YK18_9PLEO</name>
<dbReference type="Proteomes" id="UP000799770">
    <property type="component" value="Unassembled WGS sequence"/>
</dbReference>